<gene>
    <name evidence="1" type="ORF">F3Y22_tig00116951pilonHSYRG00459</name>
</gene>
<keyword evidence="2" id="KW-1185">Reference proteome</keyword>
<sequence>MDALEELSSWMSKVVHHNQLCLRYHDYNTMMTNEMGNKVTKLSSEYFVQRRVNSVMVVANMAGIYKALTVGDSKPLESTGQIFCHPALRKSNENLVLILSRGVLLSTEERIDCRLMICEYLNISKIDGVYDIACLTEYGFLAEEADSVSAYALTEAVYKALLIFDRGHFPRKNSRTGHC</sequence>
<evidence type="ECO:0000313" key="1">
    <source>
        <dbReference type="EMBL" id="KAE8660590.1"/>
    </source>
</evidence>
<comment type="caution">
    <text evidence="1">The sequence shown here is derived from an EMBL/GenBank/DDBJ whole genome shotgun (WGS) entry which is preliminary data.</text>
</comment>
<dbReference type="Proteomes" id="UP000436088">
    <property type="component" value="Unassembled WGS sequence"/>
</dbReference>
<dbReference type="EMBL" id="VEPZ02001731">
    <property type="protein sequence ID" value="KAE8660590.1"/>
    <property type="molecule type" value="Genomic_DNA"/>
</dbReference>
<reference evidence="1" key="1">
    <citation type="submission" date="2019-09" db="EMBL/GenBank/DDBJ databases">
        <title>Draft genome information of white flower Hibiscus syriacus.</title>
        <authorList>
            <person name="Kim Y.-M."/>
        </authorList>
    </citation>
    <scope>NUCLEOTIDE SEQUENCE [LARGE SCALE GENOMIC DNA]</scope>
    <source>
        <strain evidence="1">YM2019G1</strain>
    </source>
</reference>
<organism evidence="1 2">
    <name type="scientific">Hibiscus syriacus</name>
    <name type="common">Rose of Sharon</name>
    <dbReference type="NCBI Taxonomy" id="106335"/>
    <lineage>
        <taxon>Eukaryota</taxon>
        <taxon>Viridiplantae</taxon>
        <taxon>Streptophyta</taxon>
        <taxon>Embryophyta</taxon>
        <taxon>Tracheophyta</taxon>
        <taxon>Spermatophyta</taxon>
        <taxon>Magnoliopsida</taxon>
        <taxon>eudicotyledons</taxon>
        <taxon>Gunneridae</taxon>
        <taxon>Pentapetalae</taxon>
        <taxon>rosids</taxon>
        <taxon>malvids</taxon>
        <taxon>Malvales</taxon>
        <taxon>Malvaceae</taxon>
        <taxon>Malvoideae</taxon>
        <taxon>Hibiscus</taxon>
    </lineage>
</organism>
<proteinExistence type="predicted"/>
<protein>
    <submittedName>
        <fullName evidence="1">Importin subunit alpha-like</fullName>
    </submittedName>
</protein>
<name>A0A6A2WYA0_HIBSY</name>
<dbReference type="AlphaFoldDB" id="A0A6A2WYA0"/>
<evidence type="ECO:0000313" key="2">
    <source>
        <dbReference type="Proteomes" id="UP000436088"/>
    </source>
</evidence>
<accession>A0A6A2WYA0</accession>